<feature type="domain" description="Carboxyltransferase" evidence="4">
    <location>
        <begin position="24"/>
        <end position="297"/>
    </location>
</feature>
<dbReference type="InterPro" id="IPR003778">
    <property type="entry name" value="CT_A_B"/>
</dbReference>
<keyword evidence="2" id="KW-0378">Hydrolase</keyword>
<dbReference type="RefSeq" id="WP_183672859.1">
    <property type="nucleotide sequence ID" value="NZ_CBCRYX010000001.1"/>
</dbReference>
<dbReference type="PANTHER" id="PTHR43309:SF5">
    <property type="entry name" value="5-OXOPROLINASE SUBUNIT C"/>
    <property type="match status" value="1"/>
</dbReference>
<evidence type="ECO:0000256" key="3">
    <source>
        <dbReference type="ARBA" id="ARBA00022840"/>
    </source>
</evidence>
<dbReference type="NCBIfam" id="TIGR00724">
    <property type="entry name" value="urea_amlyse_rel"/>
    <property type="match status" value="1"/>
</dbReference>
<dbReference type="GO" id="GO:0005524">
    <property type="term" value="F:ATP binding"/>
    <property type="evidence" value="ECO:0007669"/>
    <property type="project" value="UniProtKB-KW"/>
</dbReference>
<dbReference type="Gene3D" id="2.40.100.10">
    <property type="entry name" value="Cyclophilin-like"/>
    <property type="match status" value="1"/>
</dbReference>
<dbReference type="InterPro" id="IPR029000">
    <property type="entry name" value="Cyclophilin-like_dom_sf"/>
</dbReference>
<protein>
    <submittedName>
        <fullName evidence="5">Biotin-dependent carboxylase-like uncharacterized protein</fullName>
    </submittedName>
</protein>
<dbReference type="InterPro" id="IPR052708">
    <property type="entry name" value="PxpC"/>
</dbReference>
<evidence type="ECO:0000256" key="1">
    <source>
        <dbReference type="ARBA" id="ARBA00022741"/>
    </source>
</evidence>
<dbReference type="EMBL" id="JACHHF010000002">
    <property type="protein sequence ID" value="MBB5175431.1"/>
    <property type="molecule type" value="Genomic_DNA"/>
</dbReference>
<dbReference type="SMART" id="SM00797">
    <property type="entry name" value="AHS2"/>
    <property type="match status" value="1"/>
</dbReference>
<keyword evidence="6" id="KW-1185">Reference proteome</keyword>
<dbReference type="Proteomes" id="UP000579136">
    <property type="component" value="Unassembled WGS sequence"/>
</dbReference>
<evidence type="ECO:0000259" key="4">
    <source>
        <dbReference type="SMART" id="SM00797"/>
    </source>
</evidence>
<keyword evidence="1" id="KW-0547">Nucleotide-binding</keyword>
<evidence type="ECO:0000313" key="5">
    <source>
        <dbReference type="EMBL" id="MBB5175431.1"/>
    </source>
</evidence>
<comment type="caution">
    <text evidence="5">The sequence shown here is derived from an EMBL/GenBank/DDBJ whole genome shotgun (WGS) entry which is preliminary data.</text>
</comment>
<accession>A0A9Q2CWZ1</accession>
<evidence type="ECO:0000313" key="6">
    <source>
        <dbReference type="Proteomes" id="UP000579136"/>
    </source>
</evidence>
<keyword evidence="3" id="KW-0067">ATP-binding</keyword>
<dbReference type="Pfam" id="PF02626">
    <property type="entry name" value="CT_A_B"/>
    <property type="match status" value="1"/>
</dbReference>
<evidence type="ECO:0000256" key="2">
    <source>
        <dbReference type="ARBA" id="ARBA00022801"/>
    </source>
</evidence>
<dbReference type="AlphaFoldDB" id="A0A9Q2CWZ1"/>
<organism evidence="5 6">
    <name type="scientific">Nosocomiicoccus ampullae</name>
    <dbReference type="NCBI Taxonomy" id="489910"/>
    <lineage>
        <taxon>Bacteria</taxon>
        <taxon>Bacillati</taxon>
        <taxon>Bacillota</taxon>
        <taxon>Bacilli</taxon>
        <taxon>Bacillales</taxon>
        <taxon>Staphylococcaceae</taxon>
        <taxon>Nosocomiicoccus</taxon>
    </lineage>
</organism>
<proteinExistence type="predicted"/>
<name>A0A9Q2CWZ1_9STAP</name>
<sequence>MGIKIIHPGIYTTIQDEGRFGYESLGFSPAGAMDYESYYLANQLIGNDLNTPVLEMTLKGAKFQVTSNVTIGTAGADMPLLINDEEYKVGAAIDLIKGDVVEFGVARKGVRTYVAFLGGFDIKPELGSYSTHSRSKIGGVGRPLQPFDVVDLNGGLARHGYKVVTKDIDTSNVIRVVKGQQYDYFDEKNLDNFFHSEYTVSKDSDRMGYRLDGESVEAESHDIISETILFGSIQIPKNGKPIILLSDRQTAGGYTKIATVAKVDIQKIAQKKPGDKIQFKLIEVEEAVELYKEHLRAIKNKEFIGTTKEFSNVRRPVSERIHTLIGGNS</sequence>
<dbReference type="GO" id="GO:0016787">
    <property type="term" value="F:hydrolase activity"/>
    <property type="evidence" value="ECO:0007669"/>
    <property type="project" value="UniProtKB-KW"/>
</dbReference>
<dbReference type="SUPFAM" id="SSF50891">
    <property type="entry name" value="Cyclophilin-like"/>
    <property type="match status" value="1"/>
</dbReference>
<dbReference type="PANTHER" id="PTHR43309">
    <property type="entry name" value="5-OXOPROLINASE SUBUNIT C"/>
    <property type="match status" value="1"/>
</dbReference>
<gene>
    <name evidence="5" type="ORF">HNQ45_000301</name>
</gene>
<reference evidence="5 6" key="1">
    <citation type="submission" date="2020-08" db="EMBL/GenBank/DDBJ databases">
        <title>Genomic Encyclopedia of Type Strains, Phase IV (KMG-IV): sequencing the most valuable type-strain genomes for metagenomic binning, comparative biology and taxonomic classification.</title>
        <authorList>
            <person name="Goeker M."/>
        </authorList>
    </citation>
    <scope>NUCLEOTIDE SEQUENCE [LARGE SCALE GENOMIC DNA]</scope>
    <source>
        <strain evidence="5 6">DSM 19163</strain>
    </source>
</reference>